<evidence type="ECO:0000259" key="4">
    <source>
        <dbReference type="Pfam" id="PF03466"/>
    </source>
</evidence>
<proteinExistence type="inferred from homology"/>
<dbReference type="PANTHER" id="PTHR30126:SF64">
    <property type="entry name" value="HTH-TYPE TRANSCRIPTIONAL REGULATOR CITR"/>
    <property type="match status" value="1"/>
</dbReference>
<gene>
    <name evidence="5" type="ORF">MNB_SV-14-1549</name>
</gene>
<dbReference type="GO" id="GO:0006355">
    <property type="term" value="P:regulation of DNA-templated transcription"/>
    <property type="evidence" value="ECO:0007669"/>
    <property type="project" value="TreeGrafter"/>
</dbReference>
<dbReference type="SUPFAM" id="SSF53850">
    <property type="entry name" value="Periplasmic binding protein-like II"/>
    <property type="match status" value="1"/>
</dbReference>
<organism evidence="5">
    <name type="scientific">hydrothermal vent metagenome</name>
    <dbReference type="NCBI Taxonomy" id="652676"/>
    <lineage>
        <taxon>unclassified sequences</taxon>
        <taxon>metagenomes</taxon>
        <taxon>ecological metagenomes</taxon>
    </lineage>
</organism>
<keyword evidence="3" id="KW-0804">Transcription</keyword>
<name>A0A1W1CL68_9ZZZZ</name>
<keyword evidence="2" id="KW-0805">Transcription regulation</keyword>
<protein>
    <submittedName>
        <fullName evidence="5">Transcriptional regulator, LysR family</fullName>
    </submittedName>
</protein>
<dbReference type="InterPro" id="IPR005119">
    <property type="entry name" value="LysR_subst-bd"/>
</dbReference>
<dbReference type="Gene3D" id="3.40.190.290">
    <property type="match status" value="1"/>
</dbReference>
<dbReference type="EMBL" id="FPHN01000209">
    <property type="protein sequence ID" value="SFV66608.1"/>
    <property type="molecule type" value="Genomic_DNA"/>
</dbReference>
<comment type="similarity">
    <text evidence="1">Belongs to the LysR transcriptional regulatory family.</text>
</comment>
<feature type="domain" description="LysR substrate-binding" evidence="4">
    <location>
        <begin position="8"/>
        <end position="198"/>
    </location>
</feature>
<dbReference type="Pfam" id="PF03466">
    <property type="entry name" value="LysR_substrate"/>
    <property type="match status" value="1"/>
</dbReference>
<sequence>METILTKKSFRLGTTYIVGSYILPGKLNENINIATNSIVNVTISNCIDVIAKLQTKELDLGIIETPTFHKDIIAKEWIEDEMVICSNIELDSFVDKEELYKCKLICQKESSPINKLIHSFFKKINISHKNFHSISKIDNTTASIQSVKWSKPNPKHPTITIVSSRAIEDELKYKRVFMSRIKNYNMIRKLYIVYHKDIDIKKIEQIIKELMSYSS</sequence>
<evidence type="ECO:0000256" key="3">
    <source>
        <dbReference type="ARBA" id="ARBA00023163"/>
    </source>
</evidence>
<dbReference type="GO" id="GO:0000976">
    <property type="term" value="F:transcription cis-regulatory region binding"/>
    <property type="evidence" value="ECO:0007669"/>
    <property type="project" value="TreeGrafter"/>
</dbReference>
<evidence type="ECO:0000256" key="2">
    <source>
        <dbReference type="ARBA" id="ARBA00023015"/>
    </source>
</evidence>
<reference evidence="5" key="1">
    <citation type="submission" date="2016-10" db="EMBL/GenBank/DDBJ databases">
        <authorList>
            <person name="de Groot N.N."/>
        </authorList>
    </citation>
    <scope>NUCLEOTIDE SEQUENCE</scope>
</reference>
<evidence type="ECO:0000256" key="1">
    <source>
        <dbReference type="ARBA" id="ARBA00009437"/>
    </source>
</evidence>
<accession>A0A1W1CL68</accession>
<evidence type="ECO:0000313" key="5">
    <source>
        <dbReference type="EMBL" id="SFV66608.1"/>
    </source>
</evidence>
<dbReference type="PANTHER" id="PTHR30126">
    <property type="entry name" value="HTH-TYPE TRANSCRIPTIONAL REGULATOR"/>
    <property type="match status" value="1"/>
</dbReference>
<dbReference type="AlphaFoldDB" id="A0A1W1CL68"/>